<dbReference type="OrthoDB" id="20582at2759"/>
<keyword evidence="4" id="KW-0175">Coiled coil</keyword>
<keyword evidence="3" id="KW-0539">Nucleus</keyword>
<keyword evidence="6" id="KW-1185">Reference proteome</keyword>
<accession>A0A8H6S6Z4</accession>
<comment type="caution">
    <text evidence="5">The sequence shown here is derived from an EMBL/GenBank/DDBJ whole genome shotgun (WGS) entry which is preliminary data.</text>
</comment>
<dbReference type="Proteomes" id="UP000613580">
    <property type="component" value="Unassembled WGS sequence"/>
</dbReference>
<evidence type="ECO:0000256" key="3">
    <source>
        <dbReference type="ARBA" id="ARBA00023242"/>
    </source>
</evidence>
<dbReference type="InterPro" id="IPR019163">
    <property type="entry name" value="THO_Thoc5"/>
</dbReference>
<evidence type="ECO:0008006" key="7">
    <source>
        <dbReference type="Google" id="ProtNLM"/>
    </source>
</evidence>
<gene>
    <name evidence="5" type="ORF">HMN09_01230600</name>
</gene>
<evidence type="ECO:0000256" key="2">
    <source>
        <dbReference type="ARBA" id="ARBA00008044"/>
    </source>
</evidence>
<sequence length="214" mass="24216">MSAPNYTEQYEGVIQTLEALVLDPSTDPFILHARTSALNARLKAILRAANAATRAAKAVTTAARLDLEQSELGLQNLTYEKRHLEREIEKCRQFATVYQDVPLHPLEEFQLLAPPEAYTPDDEHQLLLNRLSFEYVERQRLEREKKAKLQEKEELLKGSKARTTLQDSMSVTIEAASKVSTSRPHAIFLTQYQVVVEGQKKIHSEIATVLPHAV</sequence>
<dbReference type="GO" id="GO:0003729">
    <property type="term" value="F:mRNA binding"/>
    <property type="evidence" value="ECO:0007669"/>
    <property type="project" value="TreeGrafter"/>
</dbReference>
<evidence type="ECO:0000256" key="4">
    <source>
        <dbReference type="SAM" id="Coils"/>
    </source>
</evidence>
<feature type="coiled-coil region" evidence="4">
    <location>
        <begin position="67"/>
        <end position="94"/>
    </location>
</feature>
<protein>
    <recommendedName>
        <fullName evidence="7">Fms interacting protein</fullName>
    </recommendedName>
</protein>
<evidence type="ECO:0000256" key="1">
    <source>
        <dbReference type="ARBA" id="ARBA00004123"/>
    </source>
</evidence>
<dbReference type="PANTHER" id="PTHR13375:SF3">
    <property type="entry name" value="THO COMPLEX SUBUNIT 5 HOMOLOG"/>
    <property type="match status" value="1"/>
</dbReference>
<proteinExistence type="inferred from homology"/>
<dbReference type="EMBL" id="JACAZE010000022">
    <property type="protein sequence ID" value="KAF7292465.1"/>
    <property type="molecule type" value="Genomic_DNA"/>
</dbReference>
<dbReference type="GO" id="GO:0000445">
    <property type="term" value="C:THO complex part of transcription export complex"/>
    <property type="evidence" value="ECO:0007669"/>
    <property type="project" value="TreeGrafter"/>
</dbReference>
<organism evidence="5 6">
    <name type="scientific">Mycena chlorophos</name>
    <name type="common">Agaric fungus</name>
    <name type="synonym">Agaricus chlorophos</name>
    <dbReference type="NCBI Taxonomy" id="658473"/>
    <lineage>
        <taxon>Eukaryota</taxon>
        <taxon>Fungi</taxon>
        <taxon>Dikarya</taxon>
        <taxon>Basidiomycota</taxon>
        <taxon>Agaricomycotina</taxon>
        <taxon>Agaricomycetes</taxon>
        <taxon>Agaricomycetidae</taxon>
        <taxon>Agaricales</taxon>
        <taxon>Marasmiineae</taxon>
        <taxon>Mycenaceae</taxon>
        <taxon>Mycena</taxon>
    </lineage>
</organism>
<dbReference type="Pfam" id="PF09766">
    <property type="entry name" value="FmiP_Thoc5"/>
    <property type="match status" value="1"/>
</dbReference>
<dbReference type="GO" id="GO:0006406">
    <property type="term" value="P:mRNA export from nucleus"/>
    <property type="evidence" value="ECO:0007669"/>
    <property type="project" value="TreeGrafter"/>
</dbReference>
<evidence type="ECO:0000313" key="6">
    <source>
        <dbReference type="Proteomes" id="UP000613580"/>
    </source>
</evidence>
<comment type="subcellular location">
    <subcellularLocation>
        <location evidence="1">Nucleus</location>
    </subcellularLocation>
</comment>
<evidence type="ECO:0000313" key="5">
    <source>
        <dbReference type="EMBL" id="KAF7292465.1"/>
    </source>
</evidence>
<dbReference type="AlphaFoldDB" id="A0A8H6S6Z4"/>
<name>A0A8H6S6Z4_MYCCL</name>
<dbReference type="PANTHER" id="PTHR13375">
    <property type="entry name" value="FMS INTERACTING PROTEIN"/>
    <property type="match status" value="1"/>
</dbReference>
<reference evidence="5" key="1">
    <citation type="submission" date="2020-05" db="EMBL/GenBank/DDBJ databases">
        <title>Mycena genomes resolve the evolution of fungal bioluminescence.</title>
        <authorList>
            <person name="Tsai I.J."/>
        </authorList>
    </citation>
    <scope>NUCLEOTIDE SEQUENCE</scope>
    <source>
        <strain evidence="5">110903Hualien_Pintung</strain>
    </source>
</reference>
<comment type="similarity">
    <text evidence="2">Belongs to the THOC5 family.</text>
</comment>